<dbReference type="AlphaFoldDB" id="A0A4C1VR15"/>
<name>A0A4C1VR15_EUMVA</name>
<evidence type="ECO:0000313" key="2">
    <source>
        <dbReference type="EMBL" id="GBP40274.1"/>
    </source>
</evidence>
<organism evidence="2 3">
    <name type="scientific">Eumeta variegata</name>
    <name type="common">Bagworm moth</name>
    <name type="synonym">Eumeta japonica</name>
    <dbReference type="NCBI Taxonomy" id="151549"/>
    <lineage>
        <taxon>Eukaryota</taxon>
        <taxon>Metazoa</taxon>
        <taxon>Ecdysozoa</taxon>
        <taxon>Arthropoda</taxon>
        <taxon>Hexapoda</taxon>
        <taxon>Insecta</taxon>
        <taxon>Pterygota</taxon>
        <taxon>Neoptera</taxon>
        <taxon>Endopterygota</taxon>
        <taxon>Lepidoptera</taxon>
        <taxon>Glossata</taxon>
        <taxon>Ditrysia</taxon>
        <taxon>Tineoidea</taxon>
        <taxon>Psychidae</taxon>
        <taxon>Oiketicinae</taxon>
        <taxon>Eumeta</taxon>
    </lineage>
</organism>
<protein>
    <recommendedName>
        <fullName evidence="4">Reverse transcriptase domain-containing protein</fullName>
    </recommendedName>
</protein>
<keyword evidence="1" id="KW-0175">Coiled coil</keyword>
<feature type="coiled-coil region" evidence="1">
    <location>
        <begin position="338"/>
        <end position="365"/>
    </location>
</feature>
<reference evidence="2 3" key="1">
    <citation type="journal article" date="2019" name="Commun. Biol.">
        <title>The bagworm genome reveals a unique fibroin gene that provides high tensile strength.</title>
        <authorList>
            <person name="Kono N."/>
            <person name="Nakamura H."/>
            <person name="Ohtoshi R."/>
            <person name="Tomita M."/>
            <person name="Numata K."/>
            <person name="Arakawa K."/>
        </authorList>
    </citation>
    <scope>NUCLEOTIDE SEQUENCE [LARGE SCALE GENOMIC DNA]</scope>
</reference>
<gene>
    <name evidence="2" type="ORF">EVAR_83964_1</name>
</gene>
<evidence type="ECO:0008006" key="4">
    <source>
        <dbReference type="Google" id="ProtNLM"/>
    </source>
</evidence>
<evidence type="ECO:0000256" key="1">
    <source>
        <dbReference type="SAM" id="Coils"/>
    </source>
</evidence>
<evidence type="ECO:0000313" key="3">
    <source>
        <dbReference type="Proteomes" id="UP000299102"/>
    </source>
</evidence>
<keyword evidence="3" id="KW-1185">Reference proteome</keyword>
<dbReference type="Proteomes" id="UP000299102">
    <property type="component" value="Unassembled WGS sequence"/>
</dbReference>
<sequence length="371" mass="42668">MRELYVKCLLYADDEVILAPSVCGLQDMVTKMNDSVKKRSMKEEKVQLNAICIYVYIYTDCNSLKQVKEFKYDAVEVRSLHDMSGVSLKDKCKKSIVREQCGLKIDAGAKLENAIITSHSIRVMNFSLTANEIICVGRTRRRLPRRARGRAPARALRRPKLDYGNEVCHPLRLAPRMGETRTGEVRFGTLNVSGGIDDKIDDVCELMEYRRLDILRVNETKRKASSGAIKRGSFDTYWSGVDQNKGGCRGVYAPDMSKPLEKREEFWANVRDILIKCSRNERIVKLDDFNGLVGVLRDGYEKVLVRKVVSEKKKVWLDLLSAKTNYRAQRKGILKDMLKDAESTYKDAKTRAKEYVKRRKNETKERYEIRG</sequence>
<comment type="caution">
    <text evidence="2">The sequence shown here is derived from an EMBL/GenBank/DDBJ whole genome shotgun (WGS) entry which is preliminary data.</text>
</comment>
<accession>A0A4C1VR15</accession>
<dbReference type="EMBL" id="BGZK01000379">
    <property type="protein sequence ID" value="GBP40274.1"/>
    <property type="molecule type" value="Genomic_DNA"/>
</dbReference>
<proteinExistence type="predicted"/>
<dbReference type="OrthoDB" id="418748at2759"/>